<name>A0A8J7FNM4_9NEIS</name>
<dbReference type="Proteomes" id="UP000604481">
    <property type="component" value="Unassembled WGS sequence"/>
</dbReference>
<organism evidence="2 3">
    <name type="scientific">Chitinilyticum piscinae</name>
    <dbReference type="NCBI Taxonomy" id="2866724"/>
    <lineage>
        <taxon>Bacteria</taxon>
        <taxon>Pseudomonadati</taxon>
        <taxon>Pseudomonadota</taxon>
        <taxon>Betaproteobacteria</taxon>
        <taxon>Neisseriales</taxon>
        <taxon>Chitinibacteraceae</taxon>
        <taxon>Chitinilyticum</taxon>
    </lineage>
</organism>
<comment type="caution">
    <text evidence="2">The sequence shown here is derived from an EMBL/GenBank/DDBJ whole genome shotgun (WGS) entry which is preliminary data.</text>
</comment>
<accession>A0A8J7FNM4</accession>
<dbReference type="EMBL" id="JADFUA010000007">
    <property type="protein sequence ID" value="MBE9610111.1"/>
    <property type="molecule type" value="Genomic_DNA"/>
</dbReference>
<evidence type="ECO:0000256" key="1">
    <source>
        <dbReference type="SAM" id="SignalP"/>
    </source>
</evidence>
<gene>
    <name evidence="2" type="ORF">INR99_12245</name>
</gene>
<dbReference type="AlphaFoldDB" id="A0A8J7FNM4"/>
<evidence type="ECO:0008006" key="4">
    <source>
        <dbReference type="Google" id="ProtNLM"/>
    </source>
</evidence>
<protein>
    <recommendedName>
        <fullName evidence="4">Solute-binding protein family 3/N-terminal domain-containing protein</fullName>
    </recommendedName>
</protein>
<evidence type="ECO:0000313" key="3">
    <source>
        <dbReference type="Proteomes" id="UP000604481"/>
    </source>
</evidence>
<dbReference type="RefSeq" id="WP_194116640.1">
    <property type="nucleotide sequence ID" value="NZ_JADFUA010000007.1"/>
</dbReference>
<dbReference type="SUPFAM" id="SSF53850">
    <property type="entry name" value="Periplasmic binding protein-like II"/>
    <property type="match status" value="1"/>
</dbReference>
<proteinExistence type="predicted"/>
<keyword evidence="1" id="KW-0732">Signal</keyword>
<keyword evidence="3" id="KW-1185">Reference proteome</keyword>
<feature type="signal peptide" evidence="1">
    <location>
        <begin position="1"/>
        <end position="20"/>
    </location>
</feature>
<reference evidence="2 3" key="1">
    <citation type="submission" date="2020-10" db="EMBL/GenBank/DDBJ databases">
        <title>The genome sequence of Chitinilyticum litopenaei 4Y14.</title>
        <authorList>
            <person name="Liu Y."/>
        </authorList>
    </citation>
    <scope>NUCLEOTIDE SEQUENCE [LARGE SCALE GENOMIC DNA]</scope>
    <source>
        <strain evidence="2 3">4Y14</strain>
    </source>
</reference>
<feature type="chain" id="PRO_5035230949" description="Solute-binding protein family 3/N-terminal domain-containing protein" evidence="1">
    <location>
        <begin position="21"/>
        <end position="285"/>
    </location>
</feature>
<evidence type="ECO:0000313" key="2">
    <source>
        <dbReference type="EMBL" id="MBE9610111.1"/>
    </source>
</evidence>
<sequence length="285" mass="31688">MRKICCLLLAWLALAMNSLAAIEVAVPNDVLRDYLRLVPAGRDIDAIRDYSGEGARRDTVELILFQQALRLGGVSDEIRFVPVDSYQRNLVEVEQARLLATATSVWASDVKTSPARLSEPLIREGEYVVGFYTLAGNSKVENATIDELRQLTAITNKAWKTDVATLESLGISRIISATTFPLIARMLNGGRADFTMISFKPTPDMAFEVEGIRLVPVQGIKVAMPGSRHFLVAPGAEGDRVLLALNKGLNQLRREGRIRRAYSDGGFFNRRVENWRLLNPSLYRP</sequence>